<keyword evidence="8" id="KW-1185">Reference proteome</keyword>
<organism evidence="7 8">
    <name type="scientific">Truepera radiovictrix (strain DSM 17093 / CIP 108686 / LMG 22925 / RQ-24)</name>
    <dbReference type="NCBI Taxonomy" id="649638"/>
    <lineage>
        <taxon>Bacteria</taxon>
        <taxon>Thermotogati</taxon>
        <taxon>Deinococcota</taxon>
        <taxon>Deinococci</taxon>
        <taxon>Trueperales</taxon>
        <taxon>Trueperaceae</taxon>
        <taxon>Truepera</taxon>
    </lineage>
</organism>
<dbReference type="HOGENOM" id="CLU_008856_1_0_0"/>
<protein>
    <submittedName>
        <fullName evidence="7">Peptidase S49</fullName>
    </submittedName>
</protein>
<evidence type="ECO:0000256" key="2">
    <source>
        <dbReference type="ARBA" id="ARBA00022670"/>
    </source>
</evidence>
<reference evidence="8" key="1">
    <citation type="submission" date="2010-05" db="EMBL/GenBank/DDBJ databases">
        <title>The complete genome of Truepera radiovictris DSM 17093.</title>
        <authorList>
            <consortium name="US DOE Joint Genome Institute (JGI-PGF)"/>
            <person name="Lucas S."/>
            <person name="Copeland A."/>
            <person name="Lapidus A."/>
            <person name="Glavina del Rio T."/>
            <person name="Dalin E."/>
            <person name="Tice H."/>
            <person name="Bruce D."/>
            <person name="Goodwin L."/>
            <person name="Pitluck S."/>
            <person name="Kyrpides N."/>
            <person name="Mavromatis K."/>
            <person name="Ovchinnikova G."/>
            <person name="Munk A.C."/>
            <person name="Detter J.C."/>
            <person name="Han C."/>
            <person name="Tapia R."/>
            <person name="Land M."/>
            <person name="Hauser L."/>
            <person name="Markowitz V."/>
            <person name="Cheng J.-F."/>
            <person name="Hugenholtz P."/>
            <person name="Woyke T."/>
            <person name="Wu D."/>
            <person name="Tindall B."/>
            <person name="Pomrenke H.G."/>
            <person name="Brambilla E."/>
            <person name="Klenk H.-P."/>
            <person name="Eisen J.A."/>
        </authorList>
    </citation>
    <scope>NUCLEOTIDE SEQUENCE [LARGE SCALE GENOMIC DNA]</scope>
    <source>
        <strain evidence="8">DSM 17093 / CIP 108686 / LMG 22925 / RQ-24</strain>
    </source>
</reference>
<dbReference type="GO" id="GO:0006465">
    <property type="term" value="P:signal peptide processing"/>
    <property type="evidence" value="ECO:0007669"/>
    <property type="project" value="InterPro"/>
</dbReference>
<dbReference type="PIRSF" id="PIRSF001217">
    <property type="entry name" value="Protease_4_SppA"/>
    <property type="match status" value="1"/>
</dbReference>
<dbReference type="GO" id="GO:0016020">
    <property type="term" value="C:membrane"/>
    <property type="evidence" value="ECO:0007669"/>
    <property type="project" value="InterPro"/>
</dbReference>
<dbReference type="SUPFAM" id="SSF52096">
    <property type="entry name" value="ClpP/crotonase"/>
    <property type="match status" value="2"/>
</dbReference>
<dbReference type="InterPro" id="IPR002142">
    <property type="entry name" value="Peptidase_S49"/>
</dbReference>
<dbReference type="InterPro" id="IPR004634">
    <property type="entry name" value="Pept_S49_pIV"/>
</dbReference>
<keyword evidence="4" id="KW-0720">Serine protease</keyword>
<accession>D7CTD0</accession>
<dbReference type="Gene3D" id="6.20.330.10">
    <property type="match status" value="1"/>
</dbReference>
<evidence type="ECO:0000256" key="3">
    <source>
        <dbReference type="ARBA" id="ARBA00022801"/>
    </source>
</evidence>
<dbReference type="RefSeq" id="WP_013177159.1">
    <property type="nucleotide sequence ID" value="NC_014221.1"/>
</dbReference>
<dbReference type="InterPro" id="IPR029045">
    <property type="entry name" value="ClpP/crotonase-like_dom_sf"/>
</dbReference>
<dbReference type="Pfam" id="PF01343">
    <property type="entry name" value="Peptidase_S49"/>
    <property type="match status" value="2"/>
</dbReference>
<dbReference type="eggNOG" id="COG0616">
    <property type="taxonomic scope" value="Bacteria"/>
</dbReference>
<dbReference type="EMBL" id="CP002049">
    <property type="protein sequence ID" value="ADI13787.1"/>
    <property type="molecule type" value="Genomic_DNA"/>
</dbReference>
<dbReference type="STRING" id="649638.Trad_0651"/>
<keyword evidence="2" id="KW-0645">Protease</keyword>
<dbReference type="KEGG" id="tra:Trad_0651"/>
<dbReference type="GO" id="GO:0008236">
    <property type="term" value="F:serine-type peptidase activity"/>
    <property type="evidence" value="ECO:0007669"/>
    <property type="project" value="UniProtKB-KW"/>
</dbReference>
<dbReference type="PANTHER" id="PTHR33209">
    <property type="entry name" value="PROTEASE 4"/>
    <property type="match status" value="1"/>
</dbReference>
<dbReference type="CDD" id="cd07018">
    <property type="entry name" value="S49_SppA_67K_type"/>
    <property type="match status" value="1"/>
</dbReference>
<evidence type="ECO:0000256" key="1">
    <source>
        <dbReference type="ARBA" id="ARBA00008683"/>
    </source>
</evidence>
<comment type="similarity">
    <text evidence="1">Belongs to the peptidase S49 family.</text>
</comment>
<feature type="domain" description="Peptidase S49" evidence="6">
    <location>
        <begin position="348"/>
        <end position="498"/>
    </location>
</feature>
<dbReference type="PANTHER" id="PTHR33209:SF1">
    <property type="entry name" value="PEPTIDASE S49 DOMAIN-CONTAINING PROTEIN"/>
    <property type="match status" value="1"/>
</dbReference>
<sequence length="546" mass="59200">MDAKELSTLLQSASGALSRLAASLPGQRPEVVVVELSGSFPARRARRPLPRALPVAPREMSLEELTAQLERLAQAPWLKGVLFRVEGLTVGGATAEALRALVTRLRQAGKRTSCYLTRLDLLSYFVASAADEVVLPESAELSVFGLALETTFMRDALARYGIAFEKLALRDYKTAGDTLARQEMSPAQREQYGRLLESLEATLVEAIASSRGVAADTVRAWFDEGVTSASRALELGMIDRVAYEDELIGRGHKPLREAARFFPAPLPPLRSRKVAVITLEGAIVTGRSRRLPLPLPLVGGKQAGAETLLRAFRAAEADDGVAAVVFYVNSGGGSALASDLIWREVVRLRRKKPVVAVMGEVAASGGFYVLTHADHVIAGATTLTGSIGVLTGKFVLEEFNRRYGFHPEAIRRGRFALAMSPAHPFTDDERALQARAIAEVYARFTERVAAGRKLPLGRVEELAGGRVWTGRDAQARGLVDELGDVALGVARAREMAGLREDAPVWNVPAPAKLVLPQPDKPGAWESLYPWREDRALLWAPLPSVRL</sequence>
<dbReference type="InterPro" id="IPR047272">
    <property type="entry name" value="S49_SppA_C"/>
</dbReference>
<feature type="domain" description="Peptidase S49" evidence="6">
    <location>
        <begin position="106"/>
        <end position="250"/>
    </location>
</feature>
<gene>
    <name evidence="7" type="ordered locus">Trad_0651</name>
</gene>
<evidence type="ECO:0000313" key="8">
    <source>
        <dbReference type="Proteomes" id="UP000000379"/>
    </source>
</evidence>
<keyword evidence="3" id="KW-0378">Hydrolase</keyword>
<proteinExistence type="inferred from homology"/>
<dbReference type="CDD" id="cd07023">
    <property type="entry name" value="S49_Sppa_N_C"/>
    <property type="match status" value="1"/>
</dbReference>
<evidence type="ECO:0000259" key="6">
    <source>
        <dbReference type="Pfam" id="PF01343"/>
    </source>
</evidence>
<reference evidence="7 8" key="2">
    <citation type="journal article" date="2011" name="Stand. Genomic Sci.">
        <title>Complete genome sequence of Truepera radiovictrix type strain (RQ-24).</title>
        <authorList>
            <person name="Ivanova N."/>
            <person name="Rohde C."/>
            <person name="Munk C."/>
            <person name="Nolan M."/>
            <person name="Lucas S."/>
            <person name="Del Rio T.G."/>
            <person name="Tice H."/>
            <person name="Deshpande S."/>
            <person name="Cheng J.F."/>
            <person name="Tapia R."/>
            <person name="Han C."/>
            <person name="Goodwin L."/>
            <person name="Pitluck S."/>
            <person name="Liolios K."/>
            <person name="Mavromatis K."/>
            <person name="Mikhailova N."/>
            <person name="Pati A."/>
            <person name="Chen A."/>
            <person name="Palaniappan K."/>
            <person name="Land M."/>
            <person name="Hauser L."/>
            <person name="Chang Y.J."/>
            <person name="Jeffries C.D."/>
            <person name="Brambilla E."/>
            <person name="Rohde M."/>
            <person name="Goker M."/>
            <person name="Tindall B.J."/>
            <person name="Woyke T."/>
            <person name="Bristow J."/>
            <person name="Eisen J.A."/>
            <person name="Markowitz V."/>
            <person name="Hugenholtz P."/>
            <person name="Kyrpides N.C."/>
            <person name="Klenk H.P."/>
            <person name="Lapidus A."/>
        </authorList>
    </citation>
    <scope>NUCLEOTIDE SEQUENCE [LARGE SCALE GENOMIC DNA]</scope>
    <source>
        <strain evidence="8">DSM 17093 / CIP 108686 / LMG 22925 / RQ-24</strain>
    </source>
</reference>
<dbReference type="OrthoDB" id="9764363at2"/>
<dbReference type="AlphaFoldDB" id="D7CTD0"/>
<name>D7CTD0_TRURR</name>
<dbReference type="Gene3D" id="3.90.226.10">
    <property type="entry name" value="2-enoyl-CoA Hydratase, Chain A, domain 1"/>
    <property type="match status" value="2"/>
</dbReference>
<dbReference type="Proteomes" id="UP000000379">
    <property type="component" value="Chromosome"/>
</dbReference>
<evidence type="ECO:0000313" key="7">
    <source>
        <dbReference type="EMBL" id="ADI13787.1"/>
    </source>
</evidence>
<feature type="active site" description="Nucleophile" evidence="5">
    <location>
        <position position="364"/>
    </location>
</feature>
<dbReference type="InterPro" id="IPR047217">
    <property type="entry name" value="S49_SppA_67K_type_N"/>
</dbReference>
<feature type="active site" description="Proton donor/acceptor" evidence="5">
    <location>
        <position position="173"/>
    </location>
</feature>
<evidence type="ECO:0000256" key="5">
    <source>
        <dbReference type="PIRSR" id="PIRSR001217-1"/>
    </source>
</evidence>
<evidence type="ECO:0000256" key="4">
    <source>
        <dbReference type="ARBA" id="ARBA00022825"/>
    </source>
</evidence>